<dbReference type="EMBL" id="JQAT01000001">
    <property type="protein sequence ID" value="KRN29552.1"/>
    <property type="molecule type" value="Genomic_DNA"/>
</dbReference>
<dbReference type="EMBL" id="JQAZ01000001">
    <property type="protein sequence ID" value="KRN33918.1"/>
    <property type="molecule type" value="Genomic_DNA"/>
</dbReference>
<keyword evidence="4" id="KW-1185">Reference proteome</keyword>
<dbReference type="PATRIC" id="fig|81857.3.peg.441"/>
<gene>
    <name evidence="2" type="ORF">IV38_GL000437</name>
    <name evidence="3" type="ORF">IV40_GL000231</name>
</gene>
<proteinExistence type="predicted"/>
<evidence type="ECO:0000313" key="2">
    <source>
        <dbReference type="EMBL" id="KRN29552.1"/>
    </source>
</evidence>
<protein>
    <submittedName>
        <fullName evidence="2">Uncharacterized protein</fullName>
    </submittedName>
</protein>
<name>A0A0R2FM16_9LACO</name>
<dbReference type="RefSeq" id="WP_057768531.1">
    <property type="nucleotide sequence ID" value="NZ_JQAT01000001.1"/>
</dbReference>
<evidence type="ECO:0000313" key="3">
    <source>
        <dbReference type="EMBL" id="KRN33918.1"/>
    </source>
</evidence>
<feature type="transmembrane region" description="Helical" evidence="1">
    <location>
        <begin position="6"/>
        <end position="26"/>
    </location>
</feature>
<evidence type="ECO:0000256" key="1">
    <source>
        <dbReference type="SAM" id="Phobius"/>
    </source>
</evidence>
<dbReference type="Proteomes" id="UP000051645">
    <property type="component" value="Unassembled WGS sequence"/>
</dbReference>
<comment type="caution">
    <text evidence="2">The sequence shown here is derived from an EMBL/GenBank/DDBJ whole genome shotgun (WGS) entry which is preliminary data.</text>
</comment>
<evidence type="ECO:0000313" key="5">
    <source>
        <dbReference type="Proteomes" id="UP000051751"/>
    </source>
</evidence>
<dbReference type="AlphaFoldDB" id="A0A0R2FM16"/>
<organism evidence="2 5">
    <name type="scientific">Lactobacillus selangorensis</name>
    <dbReference type="NCBI Taxonomy" id="81857"/>
    <lineage>
        <taxon>Bacteria</taxon>
        <taxon>Bacillati</taxon>
        <taxon>Bacillota</taxon>
        <taxon>Bacilli</taxon>
        <taxon>Lactobacillales</taxon>
        <taxon>Lactobacillaceae</taxon>
        <taxon>Lactobacillus</taxon>
    </lineage>
</organism>
<reference evidence="4 5" key="1">
    <citation type="journal article" date="2015" name="Genome Announc.">
        <title>Expanding the biotechnology potential of lactobacilli through comparative genomics of 213 strains and associated genera.</title>
        <authorList>
            <person name="Sun Z."/>
            <person name="Harris H.M."/>
            <person name="McCann A."/>
            <person name="Guo C."/>
            <person name="Argimon S."/>
            <person name="Zhang W."/>
            <person name="Yang X."/>
            <person name="Jeffery I.B."/>
            <person name="Cooney J.C."/>
            <person name="Kagawa T.F."/>
            <person name="Liu W."/>
            <person name="Song Y."/>
            <person name="Salvetti E."/>
            <person name="Wrobel A."/>
            <person name="Rasinkangas P."/>
            <person name="Parkhill J."/>
            <person name="Rea M.C."/>
            <person name="O'Sullivan O."/>
            <person name="Ritari J."/>
            <person name="Douillard F.P."/>
            <person name="Paul Ross R."/>
            <person name="Yang R."/>
            <person name="Briner A.E."/>
            <person name="Felis G.E."/>
            <person name="de Vos W.M."/>
            <person name="Barrangou R."/>
            <person name="Klaenhammer T.R."/>
            <person name="Caufield P.W."/>
            <person name="Cui Y."/>
            <person name="Zhang H."/>
            <person name="O'Toole P.W."/>
        </authorList>
    </citation>
    <scope>NUCLEOTIDE SEQUENCE [LARGE SCALE GENOMIC DNA]</scope>
    <source>
        <strain evidence="2 5">ATCC BAA-66</strain>
        <strain evidence="3 4">DSM 13344</strain>
    </source>
</reference>
<evidence type="ECO:0000313" key="4">
    <source>
        <dbReference type="Proteomes" id="UP000051645"/>
    </source>
</evidence>
<keyword evidence="1" id="KW-1133">Transmembrane helix</keyword>
<keyword evidence="1" id="KW-0472">Membrane</keyword>
<accession>A0A0R2FM16</accession>
<dbReference type="Proteomes" id="UP000051751">
    <property type="component" value="Unassembled WGS sequence"/>
</dbReference>
<keyword evidence="1" id="KW-0812">Transmembrane</keyword>
<sequence length="67" mass="8219">MKNFAFWALGITIFLMIFEPLLGLWLTVRRRKRDREDEEALQAKLEMDERNLEVYQSKSPEFWRELL</sequence>